<evidence type="ECO:0000313" key="2">
    <source>
        <dbReference type="EMBL" id="GIY18226.1"/>
    </source>
</evidence>
<organism evidence="2 3">
    <name type="scientific">Caerostris darwini</name>
    <dbReference type="NCBI Taxonomy" id="1538125"/>
    <lineage>
        <taxon>Eukaryota</taxon>
        <taxon>Metazoa</taxon>
        <taxon>Ecdysozoa</taxon>
        <taxon>Arthropoda</taxon>
        <taxon>Chelicerata</taxon>
        <taxon>Arachnida</taxon>
        <taxon>Araneae</taxon>
        <taxon>Araneomorphae</taxon>
        <taxon>Entelegynae</taxon>
        <taxon>Araneoidea</taxon>
        <taxon>Araneidae</taxon>
        <taxon>Caerostris</taxon>
    </lineage>
</organism>
<evidence type="ECO:0000313" key="3">
    <source>
        <dbReference type="Proteomes" id="UP001054837"/>
    </source>
</evidence>
<gene>
    <name evidence="2" type="ORF">CDAR_40521</name>
</gene>
<dbReference type="EMBL" id="BPLQ01005872">
    <property type="protein sequence ID" value="GIY18226.1"/>
    <property type="molecule type" value="Genomic_DNA"/>
</dbReference>
<accession>A0AAV4RB48</accession>
<dbReference type="AlphaFoldDB" id="A0AAV4RB48"/>
<protein>
    <submittedName>
        <fullName evidence="2">Uncharacterized protein</fullName>
    </submittedName>
</protein>
<keyword evidence="3" id="KW-1185">Reference proteome</keyword>
<sequence length="86" mass="9703">MSKTRNLSPLRYSIKAKLQTHLQRLLHRTKYPFVGKKPTPLTKKKTIICNTLSAHYWTPPSPSTSTQQGLEPDPVPHGTKTLNALL</sequence>
<feature type="region of interest" description="Disordered" evidence="1">
    <location>
        <begin position="59"/>
        <end position="86"/>
    </location>
</feature>
<evidence type="ECO:0000256" key="1">
    <source>
        <dbReference type="SAM" id="MobiDB-lite"/>
    </source>
</evidence>
<proteinExistence type="predicted"/>
<dbReference type="Proteomes" id="UP001054837">
    <property type="component" value="Unassembled WGS sequence"/>
</dbReference>
<reference evidence="2 3" key="1">
    <citation type="submission" date="2021-06" db="EMBL/GenBank/DDBJ databases">
        <title>Caerostris darwini draft genome.</title>
        <authorList>
            <person name="Kono N."/>
            <person name="Arakawa K."/>
        </authorList>
    </citation>
    <scope>NUCLEOTIDE SEQUENCE [LARGE SCALE GENOMIC DNA]</scope>
</reference>
<name>A0AAV4RB48_9ARAC</name>
<comment type="caution">
    <text evidence="2">The sequence shown here is derived from an EMBL/GenBank/DDBJ whole genome shotgun (WGS) entry which is preliminary data.</text>
</comment>